<keyword evidence="2" id="KW-1185">Reference proteome</keyword>
<evidence type="ECO:0008006" key="3">
    <source>
        <dbReference type="Google" id="ProtNLM"/>
    </source>
</evidence>
<evidence type="ECO:0000313" key="2">
    <source>
        <dbReference type="Proteomes" id="UP000317894"/>
    </source>
</evidence>
<gene>
    <name evidence="1" type="ORF">FMM06_03400</name>
</gene>
<comment type="caution">
    <text evidence="1">The sequence shown here is derived from an EMBL/GenBank/DDBJ whole genome shotgun (WGS) entry which is preliminary data.</text>
</comment>
<organism evidence="1 2">
    <name type="scientific">Glacieibacterium frigidum</name>
    <dbReference type="NCBI Taxonomy" id="2593303"/>
    <lineage>
        <taxon>Bacteria</taxon>
        <taxon>Pseudomonadati</taxon>
        <taxon>Pseudomonadota</taxon>
        <taxon>Alphaproteobacteria</taxon>
        <taxon>Sphingomonadales</taxon>
        <taxon>Sphingosinicellaceae</taxon>
        <taxon>Glacieibacterium</taxon>
    </lineage>
</organism>
<sequence length="123" mass="12545">MIRALLLLPFLALAACGTNETAAAKPEQVAADAAGAAYAACVDKAAAAVDLSADQPAALTDRALKACINQRTALVEAVKLAGTSGGVDPMTARLVAERSVRLADSELRERANTAIVRAKLKAS</sequence>
<protein>
    <recommendedName>
        <fullName evidence="3">Lipoprotein</fullName>
    </recommendedName>
</protein>
<dbReference type="EMBL" id="VJWA01000001">
    <property type="protein sequence ID" value="TRW17250.1"/>
    <property type="molecule type" value="Genomic_DNA"/>
</dbReference>
<name>A0A552UGA5_9SPHN</name>
<dbReference type="PROSITE" id="PS51257">
    <property type="entry name" value="PROKAR_LIPOPROTEIN"/>
    <property type="match status" value="1"/>
</dbReference>
<reference evidence="1 2" key="1">
    <citation type="submission" date="2019-07" db="EMBL/GenBank/DDBJ databases">
        <title>Novel species isolated from glacier.</title>
        <authorList>
            <person name="Liu Q."/>
            <person name="Xin Y.-H."/>
        </authorList>
    </citation>
    <scope>NUCLEOTIDE SEQUENCE [LARGE SCALE GENOMIC DNA]</scope>
    <source>
        <strain evidence="1 2">LB1R16</strain>
    </source>
</reference>
<proteinExistence type="predicted"/>
<dbReference type="Proteomes" id="UP000317894">
    <property type="component" value="Unassembled WGS sequence"/>
</dbReference>
<accession>A0A552UGA5</accession>
<dbReference type="AlphaFoldDB" id="A0A552UGA5"/>
<evidence type="ECO:0000313" key="1">
    <source>
        <dbReference type="EMBL" id="TRW17250.1"/>
    </source>
</evidence>
<dbReference type="RefSeq" id="WP_143554795.1">
    <property type="nucleotide sequence ID" value="NZ_VJWA01000001.1"/>
</dbReference>